<keyword evidence="3 8" id="KW-0812">Transmembrane</keyword>
<dbReference type="Pfam" id="PF00510">
    <property type="entry name" value="COX3"/>
    <property type="match status" value="1"/>
</dbReference>
<dbReference type="Gene3D" id="1.20.120.80">
    <property type="entry name" value="Cytochrome c oxidase, subunit III, four-helix bundle"/>
    <property type="match status" value="1"/>
</dbReference>
<evidence type="ECO:0000256" key="4">
    <source>
        <dbReference type="ARBA" id="ARBA00022989"/>
    </source>
</evidence>
<evidence type="ECO:0000256" key="6">
    <source>
        <dbReference type="ARBA" id="ARBA00031400"/>
    </source>
</evidence>
<comment type="caution">
    <text evidence="11">The sequence shown here is derived from an EMBL/GenBank/DDBJ whole genome shotgun (WGS) entry which is preliminary data.</text>
</comment>
<evidence type="ECO:0000256" key="5">
    <source>
        <dbReference type="ARBA" id="ARBA00023136"/>
    </source>
</evidence>
<evidence type="ECO:0000313" key="11">
    <source>
        <dbReference type="EMBL" id="GGL10164.1"/>
    </source>
</evidence>
<proteinExistence type="inferred from homology"/>
<dbReference type="GO" id="GO:0005886">
    <property type="term" value="C:plasma membrane"/>
    <property type="evidence" value="ECO:0007669"/>
    <property type="project" value="UniProtKB-SubCell"/>
</dbReference>
<feature type="transmembrane region" description="Helical" evidence="9">
    <location>
        <begin position="32"/>
        <end position="53"/>
    </location>
</feature>
<evidence type="ECO:0000259" key="10">
    <source>
        <dbReference type="PROSITE" id="PS50253"/>
    </source>
</evidence>
<dbReference type="PANTHER" id="PTHR11403:SF6">
    <property type="entry name" value="NITRIC OXIDE REDUCTASE SUBUNIT E"/>
    <property type="match status" value="1"/>
</dbReference>
<evidence type="ECO:0000256" key="9">
    <source>
        <dbReference type="SAM" id="Phobius"/>
    </source>
</evidence>
<feature type="transmembrane region" description="Helical" evidence="9">
    <location>
        <begin position="186"/>
        <end position="205"/>
    </location>
</feature>
<keyword evidence="12" id="KW-1185">Reference proteome</keyword>
<dbReference type="GO" id="GO:0004129">
    <property type="term" value="F:cytochrome-c oxidase activity"/>
    <property type="evidence" value="ECO:0007669"/>
    <property type="project" value="UniProtKB-EC"/>
</dbReference>
<dbReference type="AlphaFoldDB" id="A0A917RJ28"/>
<comment type="similarity">
    <text evidence="2 8">Belongs to the cytochrome c oxidase subunit 3 family.</text>
</comment>
<dbReference type="InterPro" id="IPR035973">
    <property type="entry name" value="Cyt_c_oxidase_su3-like_sf"/>
</dbReference>
<evidence type="ECO:0000256" key="7">
    <source>
        <dbReference type="ARBA" id="ARBA00047816"/>
    </source>
</evidence>
<evidence type="ECO:0000313" key="12">
    <source>
        <dbReference type="Proteomes" id="UP000638263"/>
    </source>
</evidence>
<evidence type="ECO:0000256" key="2">
    <source>
        <dbReference type="ARBA" id="ARBA00010581"/>
    </source>
</evidence>
<dbReference type="SUPFAM" id="SSF81452">
    <property type="entry name" value="Cytochrome c oxidase subunit III-like"/>
    <property type="match status" value="1"/>
</dbReference>
<reference evidence="11" key="2">
    <citation type="submission" date="2020-09" db="EMBL/GenBank/DDBJ databases">
        <authorList>
            <person name="Sun Q."/>
            <person name="Zhou Y."/>
        </authorList>
    </citation>
    <scope>NUCLEOTIDE SEQUENCE</scope>
    <source>
        <strain evidence="11">CGMCC 4.3508</strain>
    </source>
</reference>
<reference evidence="11" key="1">
    <citation type="journal article" date="2014" name="Int. J. Syst. Evol. Microbiol.">
        <title>Complete genome sequence of Corynebacterium casei LMG S-19264T (=DSM 44701T), isolated from a smear-ripened cheese.</title>
        <authorList>
            <consortium name="US DOE Joint Genome Institute (JGI-PGF)"/>
            <person name="Walter F."/>
            <person name="Albersmeier A."/>
            <person name="Kalinowski J."/>
            <person name="Ruckert C."/>
        </authorList>
    </citation>
    <scope>NUCLEOTIDE SEQUENCE</scope>
    <source>
        <strain evidence="11">CGMCC 4.3508</strain>
    </source>
</reference>
<sequence length="206" mass="22854">MLTVGTRAGSVAGRGRRNVTENAKRIPGEEGLWVFLLGDMVMFTVIFATYLYYRGAEAEQFEIGRSTLDQSHGVINTLLLLVSSLLVVRGVRAIRMRNAAAGIWLFAGALACATGFLIMKVIDYSSIVRNDYISVGGNFYPYYFALTGLHLVHLLVGVGGLLYLLYQARRPERAADNRGAIEGAACYWHMVDLLWMVILPLLYLIK</sequence>
<dbReference type="EMBL" id="BMMH01000004">
    <property type="protein sequence ID" value="GGL10164.1"/>
    <property type="molecule type" value="Genomic_DNA"/>
</dbReference>
<dbReference type="InterPro" id="IPR013833">
    <property type="entry name" value="Cyt_c_oxidase_su3_a-hlx"/>
</dbReference>
<dbReference type="Proteomes" id="UP000638263">
    <property type="component" value="Unassembled WGS sequence"/>
</dbReference>
<feature type="transmembrane region" description="Helical" evidence="9">
    <location>
        <begin position="142"/>
        <end position="166"/>
    </location>
</feature>
<keyword evidence="4 9" id="KW-1133">Transmembrane helix</keyword>
<dbReference type="PROSITE" id="PS50253">
    <property type="entry name" value="COX3"/>
    <property type="match status" value="1"/>
</dbReference>
<name>A0A917RJ28_9NOCA</name>
<feature type="domain" description="Heme-copper oxidase subunit III family profile" evidence="10">
    <location>
        <begin position="31"/>
        <end position="206"/>
    </location>
</feature>
<gene>
    <name evidence="11" type="ORF">GCM10011588_25720</name>
</gene>
<dbReference type="PANTHER" id="PTHR11403">
    <property type="entry name" value="CYTOCHROME C OXIDASE SUBUNIT III"/>
    <property type="match status" value="1"/>
</dbReference>
<evidence type="ECO:0000256" key="1">
    <source>
        <dbReference type="ARBA" id="ARBA00004141"/>
    </source>
</evidence>
<dbReference type="InterPro" id="IPR024791">
    <property type="entry name" value="Cyt_c/ubiquinol_Oxase_su3"/>
</dbReference>
<accession>A0A917RJ28</accession>
<feature type="transmembrane region" description="Helical" evidence="9">
    <location>
        <begin position="73"/>
        <end position="91"/>
    </location>
</feature>
<evidence type="ECO:0000256" key="8">
    <source>
        <dbReference type="RuleBase" id="RU003376"/>
    </source>
</evidence>
<keyword evidence="5 9" id="KW-0472">Membrane</keyword>
<comment type="subcellular location">
    <subcellularLocation>
        <location evidence="8">Cell membrane</location>
        <topology evidence="8">Multi-pass membrane protein</topology>
    </subcellularLocation>
    <subcellularLocation>
        <location evidence="1">Membrane</location>
        <topology evidence="1">Multi-pass membrane protein</topology>
    </subcellularLocation>
</comment>
<comment type="catalytic activity">
    <reaction evidence="7">
        <text>4 Fe(II)-[cytochrome c] + O2 + 8 H(+)(in) = 4 Fe(III)-[cytochrome c] + 2 H2O + 4 H(+)(out)</text>
        <dbReference type="Rhea" id="RHEA:11436"/>
        <dbReference type="Rhea" id="RHEA-COMP:10350"/>
        <dbReference type="Rhea" id="RHEA-COMP:14399"/>
        <dbReference type="ChEBI" id="CHEBI:15377"/>
        <dbReference type="ChEBI" id="CHEBI:15378"/>
        <dbReference type="ChEBI" id="CHEBI:15379"/>
        <dbReference type="ChEBI" id="CHEBI:29033"/>
        <dbReference type="ChEBI" id="CHEBI:29034"/>
        <dbReference type="EC" id="7.1.1.9"/>
    </reaction>
</comment>
<feature type="transmembrane region" description="Helical" evidence="9">
    <location>
        <begin position="103"/>
        <end position="122"/>
    </location>
</feature>
<protein>
    <recommendedName>
        <fullName evidence="6">Cytochrome aa3 subunit 3</fullName>
    </recommendedName>
</protein>
<organism evidence="11 12">
    <name type="scientific">Nocardia jinanensis</name>
    <dbReference type="NCBI Taxonomy" id="382504"/>
    <lineage>
        <taxon>Bacteria</taxon>
        <taxon>Bacillati</taxon>
        <taxon>Actinomycetota</taxon>
        <taxon>Actinomycetes</taxon>
        <taxon>Mycobacteriales</taxon>
        <taxon>Nocardiaceae</taxon>
        <taxon>Nocardia</taxon>
    </lineage>
</organism>
<dbReference type="InterPro" id="IPR000298">
    <property type="entry name" value="Cyt_c_oxidase-like_su3"/>
</dbReference>
<dbReference type="GO" id="GO:0019646">
    <property type="term" value="P:aerobic electron transport chain"/>
    <property type="evidence" value="ECO:0007669"/>
    <property type="project" value="InterPro"/>
</dbReference>
<evidence type="ECO:0000256" key="3">
    <source>
        <dbReference type="ARBA" id="ARBA00022692"/>
    </source>
</evidence>
<dbReference type="RefSeq" id="WP_189094225.1">
    <property type="nucleotide sequence ID" value="NZ_BMMH01000004.1"/>
</dbReference>